<protein>
    <submittedName>
        <fullName evidence="5">Nucleolar protein 12</fullName>
    </submittedName>
</protein>
<feature type="domain" description="RRM" evidence="4">
    <location>
        <begin position="368"/>
        <end position="446"/>
    </location>
</feature>
<evidence type="ECO:0000256" key="2">
    <source>
        <dbReference type="PROSITE-ProRule" id="PRU00176"/>
    </source>
</evidence>
<evidence type="ECO:0000313" key="5">
    <source>
        <dbReference type="EMBL" id="TPP61917.1"/>
    </source>
</evidence>
<dbReference type="AlphaFoldDB" id="A0A504YV91"/>
<organism evidence="5 6">
    <name type="scientific">Fasciola gigantica</name>
    <name type="common">Giant liver fluke</name>
    <dbReference type="NCBI Taxonomy" id="46835"/>
    <lineage>
        <taxon>Eukaryota</taxon>
        <taxon>Metazoa</taxon>
        <taxon>Spiralia</taxon>
        <taxon>Lophotrochozoa</taxon>
        <taxon>Platyhelminthes</taxon>
        <taxon>Trematoda</taxon>
        <taxon>Digenea</taxon>
        <taxon>Plagiorchiida</taxon>
        <taxon>Echinostomata</taxon>
        <taxon>Echinostomatoidea</taxon>
        <taxon>Fasciolidae</taxon>
        <taxon>Fasciola</taxon>
    </lineage>
</organism>
<feature type="compositionally biased region" description="Basic residues" evidence="3">
    <location>
        <begin position="552"/>
        <end position="581"/>
    </location>
</feature>
<dbReference type="OrthoDB" id="442677at2759"/>
<dbReference type="Pfam" id="PF00076">
    <property type="entry name" value="RRM_1"/>
    <property type="match status" value="1"/>
</dbReference>
<gene>
    <name evidence="5" type="ORF">FGIG_02891</name>
</gene>
<proteinExistence type="predicted"/>
<keyword evidence="6" id="KW-1185">Reference proteome</keyword>
<feature type="region of interest" description="Disordered" evidence="3">
    <location>
        <begin position="534"/>
        <end position="581"/>
    </location>
</feature>
<evidence type="ECO:0000313" key="6">
    <source>
        <dbReference type="Proteomes" id="UP000316759"/>
    </source>
</evidence>
<dbReference type="InterPro" id="IPR050502">
    <property type="entry name" value="Euk_RNA-bind_prot"/>
</dbReference>
<dbReference type="PANTHER" id="PTHR48025:SF1">
    <property type="entry name" value="RRM DOMAIN-CONTAINING PROTEIN"/>
    <property type="match status" value="1"/>
</dbReference>
<dbReference type="SMART" id="SM00360">
    <property type="entry name" value="RRM"/>
    <property type="match status" value="2"/>
</dbReference>
<dbReference type="PANTHER" id="PTHR48025">
    <property type="entry name" value="OS02G0815200 PROTEIN"/>
    <property type="match status" value="1"/>
</dbReference>
<comment type="caution">
    <text evidence="5">The sequence shown here is derived from an EMBL/GenBank/DDBJ whole genome shotgun (WGS) entry which is preliminary data.</text>
</comment>
<reference evidence="5 6" key="1">
    <citation type="submission" date="2019-04" db="EMBL/GenBank/DDBJ databases">
        <title>Annotation for the trematode Fasciola gigantica.</title>
        <authorList>
            <person name="Choi Y.-J."/>
        </authorList>
    </citation>
    <scope>NUCLEOTIDE SEQUENCE [LARGE SCALE GENOMIC DNA]</scope>
    <source>
        <strain evidence="5">Uganda_cow_1</strain>
    </source>
</reference>
<evidence type="ECO:0000256" key="1">
    <source>
        <dbReference type="ARBA" id="ARBA00022884"/>
    </source>
</evidence>
<dbReference type="InterPro" id="IPR000504">
    <property type="entry name" value="RRM_dom"/>
</dbReference>
<sequence>MVRPRISNKHKAPGHNTVGVEKLRHSLEDQNLRANALIDPNDDPTKEEAKLSTEPRPSQKKLNKLHGRKHEKRLKQSFHPKKVISEPPKPKPSIKKIVSLDEDPRHGFVQMHQPAKNVQFLKSSKKVSNNSSKEQPRNSNTKKRKKSSSSSEARSNSLGICSAVPTKRRKLASKDNSRDSFEDEYPTYFSSDSDDSIGMEVPIDRKLQREWRRIQSERLSRTVFVGNLPPTVSKKFIKQFFNRALQADAKCTAERCSVQTVRFRGVVPLSGGSGKLARKRAVVQGEHSAGVSGNLLAYVVLSSKAGIPVALSLNGHWMDSNVHRVQPPTKATVEDAEEDNAAKVPNHSGRFIRVDLATKHRPTIKPQNCVFLGNLAFDLQEDEVREAFIRFGPIANVRLVRDRQTGAVKGIGYVQFDDVSAVSLAIRASQSISIHNRPVRVEECKPMTGGAVDATYPVRHGKQKRLGVKVITPKVGKVPTTTKAVTKPKVYIKLDQTGKARGITLPSNLRGSMRERYLAKRLQKKRKRQIHRQKMQEQQEQAASQADEAKGKQKIIKRKPKLKAKISKKDSMKKKMKTVAK</sequence>
<accession>A0A504YV91</accession>
<keyword evidence="1 2" id="KW-0694">RNA-binding</keyword>
<feature type="compositionally biased region" description="Low complexity" evidence="3">
    <location>
        <begin position="536"/>
        <end position="546"/>
    </location>
</feature>
<feature type="region of interest" description="Disordered" evidence="3">
    <location>
        <begin position="122"/>
        <end position="189"/>
    </location>
</feature>
<evidence type="ECO:0000259" key="4">
    <source>
        <dbReference type="PROSITE" id="PS50102"/>
    </source>
</evidence>
<name>A0A504YV91_FASGI</name>
<feature type="compositionally biased region" description="Low complexity" evidence="3">
    <location>
        <begin position="148"/>
        <end position="157"/>
    </location>
</feature>
<dbReference type="STRING" id="46835.A0A504YV91"/>
<dbReference type="Proteomes" id="UP000316759">
    <property type="component" value="Unassembled WGS sequence"/>
</dbReference>
<evidence type="ECO:0000256" key="3">
    <source>
        <dbReference type="SAM" id="MobiDB-lite"/>
    </source>
</evidence>
<feature type="compositionally biased region" description="Basic residues" evidence="3">
    <location>
        <begin position="58"/>
        <end position="82"/>
    </location>
</feature>
<dbReference type="InterPro" id="IPR012677">
    <property type="entry name" value="Nucleotide-bd_a/b_plait_sf"/>
</dbReference>
<dbReference type="EMBL" id="SUNJ01007522">
    <property type="protein sequence ID" value="TPP61917.1"/>
    <property type="molecule type" value="Genomic_DNA"/>
</dbReference>
<dbReference type="PROSITE" id="PS50102">
    <property type="entry name" value="RRM"/>
    <property type="match status" value="1"/>
</dbReference>
<feature type="compositionally biased region" description="Basic and acidic residues" evidence="3">
    <location>
        <begin position="43"/>
        <end position="53"/>
    </location>
</feature>
<dbReference type="InterPro" id="IPR035979">
    <property type="entry name" value="RBD_domain_sf"/>
</dbReference>
<dbReference type="SUPFAM" id="SSF54928">
    <property type="entry name" value="RNA-binding domain, RBD"/>
    <property type="match status" value="2"/>
</dbReference>
<feature type="compositionally biased region" description="Low complexity" evidence="3">
    <location>
        <begin position="126"/>
        <end position="139"/>
    </location>
</feature>
<feature type="region of interest" description="Disordered" evidence="3">
    <location>
        <begin position="34"/>
        <end position="99"/>
    </location>
</feature>
<dbReference type="GO" id="GO:0003729">
    <property type="term" value="F:mRNA binding"/>
    <property type="evidence" value="ECO:0007669"/>
    <property type="project" value="TreeGrafter"/>
</dbReference>
<dbReference type="Gene3D" id="3.30.70.330">
    <property type="match status" value="2"/>
</dbReference>